<reference evidence="1 2" key="1">
    <citation type="journal article" date="2012" name="PLoS Pathog.">
        <title>Diverse lifestyles and strategies of plant pathogenesis encoded in the genomes of eighteen Dothideomycetes fungi.</title>
        <authorList>
            <person name="Ohm R.A."/>
            <person name="Feau N."/>
            <person name="Henrissat B."/>
            <person name="Schoch C.L."/>
            <person name="Horwitz B.A."/>
            <person name="Barry K.W."/>
            <person name="Condon B.J."/>
            <person name="Copeland A.C."/>
            <person name="Dhillon B."/>
            <person name="Glaser F."/>
            <person name="Hesse C.N."/>
            <person name="Kosti I."/>
            <person name="LaButti K."/>
            <person name="Lindquist E.A."/>
            <person name="Lucas S."/>
            <person name="Salamov A.A."/>
            <person name="Bradshaw R.E."/>
            <person name="Ciuffetti L."/>
            <person name="Hamelin R.C."/>
            <person name="Kema G.H.J."/>
            <person name="Lawrence C."/>
            <person name="Scott J.A."/>
            <person name="Spatafora J.W."/>
            <person name="Turgeon B.G."/>
            <person name="de Wit P.J.G.M."/>
            <person name="Zhong S."/>
            <person name="Goodwin S.B."/>
            <person name="Grigoriev I.V."/>
        </authorList>
    </citation>
    <scope>NUCLEOTIDE SEQUENCE [LARGE SCALE GENOMIC DNA]</scope>
    <source>
        <strain evidence="1 2">SO2202</strain>
    </source>
</reference>
<dbReference type="GeneID" id="27898062"/>
<dbReference type="RefSeq" id="XP_016757253.1">
    <property type="nucleotide sequence ID" value="XM_016900925.1"/>
</dbReference>
<protein>
    <submittedName>
        <fullName evidence="1">Uncharacterized protein</fullName>
    </submittedName>
</protein>
<accession>M3CYH7</accession>
<dbReference type="Proteomes" id="UP000016931">
    <property type="component" value="Unassembled WGS sequence"/>
</dbReference>
<dbReference type="AlphaFoldDB" id="M3CYH7"/>
<dbReference type="EMBL" id="KB456270">
    <property type="protein sequence ID" value="EMF09132.1"/>
    <property type="molecule type" value="Genomic_DNA"/>
</dbReference>
<gene>
    <name evidence="1" type="ORF">SEPMUDRAFT_111588</name>
</gene>
<sequence length="107" mass="11727">MAFCHPYQPLVHCLRYLLLSTTVDHSHEPPMLHGMAYWRWQVACCYGNSPSYLLTYLSMGADARAGAGAGAGADAGSQLRYLLVLSTTTSSMSTDLPPTLYDDHRTT</sequence>
<keyword evidence="2" id="KW-1185">Reference proteome</keyword>
<evidence type="ECO:0000313" key="1">
    <source>
        <dbReference type="EMBL" id="EMF09132.1"/>
    </source>
</evidence>
<proteinExistence type="predicted"/>
<evidence type="ECO:0000313" key="2">
    <source>
        <dbReference type="Proteomes" id="UP000016931"/>
    </source>
</evidence>
<name>M3CYH7_SPHMS</name>
<dbReference type="HOGENOM" id="CLU_2211619_0_0_1"/>
<organism evidence="1 2">
    <name type="scientific">Sphaerulina musiva (strain SO2202)</name>
    <name type="common">Poplar stem canker fungus</name>
    <name type="synonym">Septoria musiva</name>
    <dbReference type="NCBI Taxonomy" id="692275"/>
    <lineage>
        <taxon>Eukaryota</taxon>
        <taxon>Fungi</taxon>
        <taxon>Dikarya</taxon>
        <taxon>Ascomycota</taxon>
        <taxon>Pezizomycotina</taxon>
        <taxon>Dothideomycetes</taxon>
        <taxon>Dothideomycetidae</taxon>
        <taxon>Mycosphaerellales</taxon>
        <taxon>Mycosphaerellaceae</taxon>
        <taxon>Sphaerulina</taxon>
    </lineage>
</organism>